<feature type="non-terminal residue" evidence="3">
    <location>
        <position position="365"/>
    </location>
</feature>
<feature type="domain" description="MAGE" evidence="2">
    <location>
        <begin position="156"/>
        <end position="324"/>
    </location>
</feature>
<dbReference type="PANTHER" id="PTHR11736:SF81">
    <property type="entry name" value="MAGE DOMAIN-CONTAINING PROTEIN"/>
    <property type="match status" value="1"/>
</dbReference>
<feature type="region of interest" description="Disordered" evidence="1">
    <location>
        <begin position="330"/>
        <end position="349"/>
    </location>
</feature>
<organism evidence="3 4">
    <name type="scientific">Cervus elaphus hippelaphus</name>
    <name type="common">European red deer</name>
    <dbReference type="NCBI Taxonomy" id="46360"/>
    <lineage>
        <taxon>Eukaryota</taxon>
        <taxon>Metazoa</taxon>
        <taxon>Chordata</taxon>
        <taxon>Craniata</taxon>
        <taxon>Vertebrata</taxon>
        <taxon>Euteleostomi</taxon>
        <taxon>Mammalia</taxon>
        <taxon>Eutheria</taxon>
        <taxon>Laurasiatheria</taxon>
        <taxon>Artiodactyla</taxon>
        <taxon>Ruminantia</taxon>
        <taxon>Pecora</taxon>
        <taxon>Cervidae</taxon>
        <taxon>Cervinae</taxon>
        <taxon>Cervus</taxon>
    </lineage>
</organism>
<dbReference type="GO" id="GO:0000122">
    <property type="term" value="P:negative regulation of transcription by RNA polymerase II"/>
    <property type="evidence" value="ECO:0007669"/>
    <property type="project" value="TreeGrafter"/>
</dbReference>
<dbReference type="InterPro" id="IPR037445">
    <property type="entry name" value="MAGE"/>
</dbReference>
<dbReference type="PANTHER" id="PTHR11736">
    <property type="entry name" value="MELANOMA-ASSOCIATED ANTIGEN MAGE ANTIGEN"/>
    <property type="match status" value="1"/>
</dbReference>
<evidence type="ECO:0000259" key="2">
    <source>
        <dbReference type="PROSITE" id="PS50838"/>
    </source>
</evidence>
<sequence length="365" mass="41005">MSSSMRPESAPRKETYKWPESDCPGSTPVILHGVHELRQPERVFHDPRKNEGLMEAHFFWGEVEEEELEKEEVEQVEEGNAASFSSSLLVWGTLEEVAAAATASLPQSPLGVCPSPTAMAATLGSQYEDYEFIRQDEVPSTLRDQEDTRSSLQDALWVKKNELGQFLLSRYLAKEPITEAEVLNSVLKDYQDHFLVVLGQTSQYLKLVSGLEVKEVGPSEHTYILVPTLGLTLNDMLREGQRLPMAGILVVILCLITVEDKCAPEEQVCGALSKMGVCPGREHFIYGEPRELLTHVPDCDPPRYKFLWGPWAYVETSKLKVLDYPDRRLRGKRKGDSEPEQQPGSFQAHVQQLVLRAGREADPSL</sequence>
<dbReference type="PROSITE" id="PS50838">
    <property type="entry name" value="MAGE"/>
    <property type="match status" value="1"/>
</dbReference>
<dbReference type="Gene3D" id="1.10.10.1200">
    <property type="entry name" value="MAGE homology domain, winged helix WH1 motif"/>
    <property type="match status" value="1"/>
</dbReference>
<evidence type="ECO:0000313" key="3">
    <source>
        <dbReference type="EMBL" id="OWJ99702.1"/>
    </source>
</evidence>
<feature type="compositionally biased region" description="Basic and acidic residues" evidence="1">
    <location>
        <begin position="9"/>
        <end position="20"/>
    </location>
</feature>
<feature type="compositionally biased region" description="Polar residues" evidence="1">
    <location>
        <begin position="340"/>
        <end position="349"/>
    </location>
</feature>
<dbReference type="InterPro" id="IPR041898">
    <property type="entry name" value="MAGE_WH1"/>
</dbReference>
<dbReference type="Pfam" id="PF12440">
    <property type="entry name" value="MAGE_N"/>
    <property type="match status" value="1"/>
</dbReference>
<dbReference type="GO" id="GO:0005634">
    <property type="term" value="C:nucleus"/>
    <property type="evidence" value="ECO:0007669"/>
    <property type="project" value="TreeGrafter"/>
</dbReference>
<dbReference type="Gene3D" id="1.10.10.1210">
    <property type="entry name" value="MAGE homology domain, winged helix WH2 motif"/>
    <property type="match status" value="1"/>
</dbReference>
<dbReference type="SMART" id="SM01392">
    <property type="entry name" value="MAGE_N"/>
    <property type="match status" value="1"/>
</dbReference>
<comment type="caution">
    <text evidence="3">The sequence shown here is derived from an EMBL/GenBank/DDBJ whole genome shotgun (WGS) entry which is preliminary data.</text>
</comment>
<dbReference type="InterPro" id="IPR021072">
    <property type="entry name" value="MAGE_N"/>
</dbReference>
<protein>
    <recommendedName>
        <fullName evidence="2">MAGE domain-containing protein</fullName>
    </recommendedName>
</protein>
<reference evidence="3 4" key="1">
    <citation type="journal article" date="2018" name="Mol. Genet. Genomics">
        <title>The red deer Cervus elaphus genome CerEla1.0: sequencing, annotating, genes, and chromosomes.</title>
        <authorList>
            <person name="Bana N.A."/>
            <person name="Nyiri A."/>
            <person name="Nagy J."/>
            <person name="Frank K."/>
            <person name="Nagy T."/>
            <person name="Steger V."/>
            <person name="Schiller M."/>
            <person name="Lakatos P."/>
            <person name="Sugar L."/>
            <person name="Horn P."/>
            <person name="Barta E."/>
            <person name="Orosz L."/>
        </authorList>
    </citation>
    <scope>NUCLEOTIDE SEQUENCE [LARGE SCALE GENOMIC DNA]</scope>
    <source>
        <strain evidence="3">Hungarian</strain>
    </source>
</reference>
<dbReference type="Proteomes" id="UP000242450">
    <property type="component" value="Chromosome X"/>
</dbReference>
<dbReference type="FunFam" id="1.10.10.1210:FF:000001">
    <property type="entry name" value="melanoma-associated antigen D1"/>
    <property type="match status" value="1"/>
</dbReference>
<evidence type="ECO:0000313" key="4">
    <source>
        <dbReference type="Proteomes" id="UP000242450"/>
    </source>
</evidence>
<gene>
    <name evidence="3" type="ORF">Celaphus_00010078</name>
</gene>
<name>A0A212C128_CEREH</name>
<keyword evidence="4" id="KW-1185">Reference proteome</keyword>
<dbReference type="AlphaFoldDB" id="A0A212C128"/>
<feature type="region of interest" description="Disordered" evidence="1">
    <location>
        <begin position="1"/>
        <end position="22"/>
    </location>
</feature>
<evidence type="ECO:0000256" key="1">
    <source>
        <dbReference type="SAM" id="MobiDB-lite"/>
    </source>
</evidence>
<dbReference type="InterPro" id="IPR041899">
    <property type="entry name" value="MAGE_WH2"/>
</dbReference>
<dbReference type="InterPro" id="IPR002190">
    <property type="entry name" value="MHD_dom"/>
</dbReference>
<accession>A0A212C128</accession>
<dbReference type="EMBL" id="MKHE01000034">
    <property type="protein sequence ID" value="OWJ99702.1"/>
    <property type="molecule type" value="Genomic_DNA"/>
</dbReference>
<dbReference type="OrthoDB" id="9665809at2759"/>
<dbReference type="SMART" id="SM01373">
    <property type="entry name" value="MAGE"/>
    <property type="match status" value="1"/>
</dbReference>
<proteinExistence type="predicted"/>